<dbReference type="SUPFAM" id="SSF55874">
    <property type="entry name" value="ATPase domain of HSP90 chaperone/DNA topoisomerase II/histidine kinase"/>
    <property type="match status" value="1"/>
</dbReference>
<gene>
    <name evidence="2" type="ORF">H8706_06675</name>
</gene>
<dbReference type="PANTHER" id="PTHR40448">
    <property type="entry name" value="TWO-COMPONENT SENSOR HISTIDINE KINASE"/>
    <property type="match status" value="1"/>
</dbReference>
<dbReference type="CDD" id="cd16935">
    <property type="entry name" value="HATPase_AgrC-ComD-like"/>
    <property type="match status" value="1"/>
</dbReference>
<evidence type="ECO:0000313" key="3">
    <source>
        <dbReference type="Proteomes" id="UP000647416"/>
    </source>
</evidence>
<feature type="domain" description="Sensor histidine kinase NatK-like C-terminal" evidence="1">
    <location>
        <begin position="131"/>
        <end position="230"/>
    </location>
</feature>
<sequence>MLFSTFSALYLYEHLAEQAETIRNQEQYEQHLKTQLKHLDEILITQKQIKKFKHDYKNFLIGLQAYFDNNDITGASNYMKKLGEKKIGNSSVIETGNIALDAILSTKIAIAESKKITVNTKIQIPEDMPIDPTDICVIFGNALDNAIEACGRMDTANKRIDITIICRDKAILCKIVNTAPKCKKCTFGTSKSDKQNHGFGLGNIKTALSKYNAEPTIERTDTEFILKFVIFTKEQ</sequence>
<dbReference type="GO" id="GO:0042802">
    <property type="term" value="F:identical protein binding"/>
    <property type="evidence" value="ECO:0007669"/>
    <property type="project" value="TreeGrafter"/>
</dbReference>
<keyword evidence="2" id="KW-0808">Transferase</keyword>
<dbReference type="PANTHER" id="PTHR40448:SF1">
    <property type="entry name" value="TWO-COMPONENT SENSOR HISTIDINE KINASE"/>
    <property type="match status" value="1"/>
</dbReference>
<dbReference type="InterPro" id="IPR032834">
    <property type="entry name" value="NatK-like_C"/>
</dbReference>
<dbReference type="Gene3D" id="3.30.565.10">
    <property type="entry name" value="Histidine kinase-like ATPase, C-terminal domain"/>
    <property type="match status" value="1"/>
</dbReference>
<accession>A0A926FC43</accession>
<reference evidence="2" key="1">
    <citation type="submission" date="2020-08" db="EMBL/GenBank/DDBJ databases">
        <title>Genome public.</title>
        <authorList>
            <person name="Liu C."/>
            <person name="Sun Q."/>
        </authorList>
    </citation>
    <scope>NUCLEOTIDE SEQUENCE</scope>
    <source>
        <strain evidence="2">NSJ-50</strain>
    </source>
</reference>
<organism evidence="2 3">
    <name type="scientific">Qingrenia yutianensis</name>
    <dbReference type="NCBI Taxonomy" id="2763676"/>
    <lineage>
        <taxon>Bacteria</taxon>
        <taxon>Bacillati</taxon>
        <taxon>Bacillota</taxon>
        <taxon>Clostridia</taxon>
        <taxon>Eubacteriales</taxon>
        <taxon>Oscillospiraceae</taxon>
        <taxon>Qingrenia</taxon>
    </lineage>
</organism>
<protein>
    <submittedName>
        <fullName evidence="2">Sensor histidine kinase</fullName>
    </submittedName>
</protein>
<dbReference type="InterPro" id="IPR036890">
    <property type="entry name" value="HATPase_C_sf"/>
</dbReference>
<comment type="caution">
    <text evidence="2">The sequence shown here is derived from an EMBL/GenBank/DDBJ whole genome shotgun (WGS) entry which is preliminary data.</text>
</comment>
<name>A0A926FC43_9FIRM</name>
<evidence type="ECO:0000313" key="2">
    <source>
        <dbReference type="EMBL" id="MBC8596552.1"/>
    </source>
</evidence>
<dbReference type="GO" id="GO:0016301">
    <property type="term" value="F:kinase activity"/>
    <property type="evidence" value="ECO:0007669"/>
    <property type="project" value="UniProtKB-KW"/>
</dbReference>
<dbReference type="Proteomes" id="UP000647416">
    <property type="component" value="Unassembled WGS sequence"/>
</dbReference>
<evidence type="ECO:0000259" key="1">
    <source>
        <dbReference type="Pfam" id="PF14501"/>
    </source>
</evidence>
<dbReference type="Pfam" id="PF14501">
    <property type="entry name" value="HATPase_c_5"/>
    <property type="match status" value="1"/>
</dbReference>
<proteinExistence type="predicted"/>
<dbReference type="EMBL" id="JACRTE010000006">
    <property type="protein sequence ID" value="MBC8596552.1"/>
    <property type="molecule type" value="Genomic_DNA"/>
</dbReference>
<dbReference type="AlphaFoldDB" id="A0A926FC43"/>
<keyword evidence="3" id="KW-1185">Reference proteome</keyword>
<keyword evidence="2" id="KW-0418">Kinase</keyword>